<dbReference type="InterPro" id="IPR023049">
    <property type="entry name" value="GlgC_bac"/>
</dbReference>
<comment type="caution">
    <text evidence="13">The sequence shown here is derived from an EMBL/GenBank/DDBJ whole genome shotgun (WGS) entry which is preliminary data.</text>
</comment>
<dbReference type="NCBIfam" id="NF003670">
    <property type="entry name" value="PRK05293.1"/>
    <property type="match status" value="1"/>
</dbReference>
<evidence type="ECO:0000256" key="9">
    <source>
        <dbReference type="HAMAP-Rule" id="MF_00624"/>
    </source>
</evidence>
<dbReference type="GO" id="GO:0005978">
    <property type="term" value="P:glycogen biosynthetic process"/>
    <property type="evidence" value="ECO:0007669"/>
    <property type="project" value="UniProtKB-UniRule"/>
</dbReference>
<evidence type="ECO:0000256" key="4">
    <source>
        <dbReference type="ARBA" id="ARBA00022695"/>
    </source>
</evidence>
<dbReference type="GO" id="GO:0008878">
    <property type="term" value="F:glucose-1-phosphate adenylyltransferase activity"/>
    <property type="evidence" value="ECO:0007669"/>
    <property type="project" value="UniProtKB-UniRule"/>
</dbReference>
<dbReference type="InterPro" id="IPR011831">
    <property type="entry name" value="ADP-Glc_PPase"/>
</dbReference>
<organism evidence="13 17">
    <name type="scientific">Trichococcus flocculiformis</name>
    <dbReference type="NCBI Taxonomy" id="82803"/>
    <lineage>
        <taxon>Bacteria</taxon>
        <taxon>Bacillati</taxon>
        <taxon>Bacillota</taxon>
        <taxon>Bacilli</taxon>
        <taxon>Lactobacillales</taxon>
        <taxon>Carnobacteriaceae</taxon>
        <taxon>Trichococcus</taxon>
    </lineage>
</organism>
<proteinExistence type="inferred from homology"/>
<feature type="binding site" evidence="9">
    <location>
        <begin position="179"/>
        <end position="180"/>
    </location>
    <ligand>
        <name>alpha-D-glucose 1-phosphate</name>
        <dbReference type="ChEBI" id="CHEBI:58601"/>
    </ligand>
</feature>
<comment type="pathway">
    <text evidence="9">Glycan biosynthesis; glycogen biosynthesis.</text>
</comment>
<name>A0A143YDQ7_9LACT</name>
<dbReference type="EMBL" id="JAAZCD010000309">
    <property type="protein sequence ID" value="NLD33171.1"/>
    <property type="molecule type" value="Genomic_DNA"/>
</dbReference>
<dbReference type="InterPro" id="IPR005835">
    <property type="entry name" value="NTP_transferase_dom"/>
</dbReference>
<dbReference type="InterPro" id="IPR056818">
    <property type="entry name" value="GlmU/GlgC-like_hexapep"/>
</dbReference>
<feature type="site" description="Could play a key role in the communication between the regulatory and the substrate sites" evidence="9">
    <location>
        <position position="98"/>
    </location>
</feature>
<evidence type="ECO:0000259" key="11">
    <source>
        <dbReference type="Pfam" id="PF24894"/>
    </source>
</evidence>
<feature type="binding site" evidence="9">
    <location>
        <position position="164"/>
    </location>
    <ligand>
        <name>alpha-D-glucose 1-phosphate</name>
        <dbReference type="ChEBI" id="CHEBI:58601"/>
    </ligand>
</feature>
<comment type="catalytic activity">
    <reaction evidence="9">
        <text>alpha-D-glucose 1-phosphate + ATP + H(+) = ADP-alpha-D-glucose + diphosphate</text>
        <dbReference type="Rhea" id="RHEA:12120"/>
        <dbReference type="ChEBI" id="CHEBI:15378"/>
        <dbReference type="ChEBI" id="CHEBI:30616"/>
        <dbReference type="ChEBI" id="CHEBI:33019"/>
        <dbReference type="ChEBI" id="CHEBI:57498"/>
        <dbReference type="ChEBI" id="CHEBI:58601"/>
        <dbReference type="EC" id="2.7.7.27"/>
    </reaction>
</comment>
<evidence type="ECO:0000256" key="2">
    <source>
        <dbReference type="ARBA" id="ARBA00022600"/>
    </source>
</evidence>
<keyword evidence="4 9" id="KW-0548">Nucleotidyltransferase</keyword>
<dbReference type="STRING" id="82803.SAMN04488048_11234"/>
<dbReference type="OrthoDB" id="9801810at2"/>
<dbReference type="PROSITE" id="PS00808">
    <property type="entry name" value="ADP_GLC_PYROPHOSPH_1"/>
    <property type="match status" value="1"/>
</dbReference>
<dbReference type="PANTHER" id="PTHR43523:SF2">
    <property type="entry name" value="GLUCOSE-1-PHOSPHATE ADENYLYLTRANSFERASE"/>
    <property type="match status" value="1"/>
</dbReference>
<dbReference type="CDD" id="cd02508">
    <property type="entry name" value="ADP_Glucose_PP"/>
    <property type="match status" value="1"/>
</dbReference>
<evidence type="ECO:0000313" key="16">
    <source>
        <dbReference type="Proteomes" id="UP000199686"/>
    </source>
</evidence>
<dbReference type="Proteomes" id="UP000195947">
    <property type="component" value="Unassembled WGS sequence"/>
</dbReference>
<dbReference type="HAMAP" id="MF_00624">
    <property type="entry name" value="GlgC"/>
    <property type="match status" value="1"/>
</dbReference>
<dbReference type="Gene3D" id="3.90.550.10">
    <property type="entry name" value="Spore Coat Polysaccharide Biosynthesis Protein SpsA, Chain A"/>
    <property type="match status" value="1"/>
</dbReference>
<dbReference type="SUPFAM" id="SSF51161">
    <property type="entry name" value="Trimeric LpxA-like enzymes"/>
    <property type="match status" value="1"/>
</dbReference>
<feature type="binding site" evidence="9">
    <location>
        <position position="190"/>
    </location>
    <ligand>
        <name>alpha-D-glucose 1-phosphate</name>
        <dbReference type="ChEBI" id="CHEBI:58601"/>
    </ligand>
</feature>
<comment type="function">
    <text evidence="9">Involved in the biosynthesis of ADP-glucose, a building block required for the elongation reactions to produce glycogen. Catalyzes the reaction between ATP and alpha-D-glucose 1-phosphate (G1P) to produce pyrophosphate and ADP-Glc.</text>
</comment>
<keyword evidence="5 9" id="KW-0547">Nucleotide-binding</keyword>
<feature type="site" description="Could play a key role in the communication between the regulatory and the substrate sites" evidence="9">
    <location>
        <position position="59"/>
    </location>
</feature>
<dbReference type="Pfam" id="PF24894">
    <property type="entry name" value="Hexapep_GlmU"/>
    <property type="match status" value="1"/>
</dbReference>
<evidence type="ECO:0000313" key="13">
    <source>
        <dbReference type="EMBL" id="NLD33171.1"/>
    </source>
</evidence>
<accession>A0A143YDQ7</accession>
<keyword evidence="6 9" id="KW-0067">ATP-binding</keyword>
<dbReference type="EMBL" id="FJMZ01000003">
    <property type="protein sequence ID" value="CZQ84421.1"/>
    <property type="molecule type" value="Genomic_DNA"/>
</dbReference>
<keyword evidence="8 9" id="KW-0119">Carbohydrate metabolism</keyword>
<dbReference type="UniPathway" id="UPA00164"/>
<keyword evidence="15" id="KW-1185">Reference proteome</keyword>
<keyword evidence="3 9" id="KW-0808">Transferase</keyword>
<evidence type="ECO:0000256" key="1">
    <source>
        <dbReference type="ARBA" id="ARBA00010443"/>
    </source>
</evidence>
<evidence type="ECO:0000256" key="8">
    <source>
        <dbReference type="ARBA" id="ARBA00023277"/>
    </source>
</evidence>
<dbReference type="Proteomes" id="UP000589373">
    <property type="component" value="Unassembled WGS sequence"/>
</dbReference>
<gene>
    <name evidence="9" type="primary">glgC</name>
    <name evidence="13" type="ORF">GX662_13100</name>
    <name evidence="14" type="ORF">SAMN04488507_100548</name>
    <name evidence="12" type="ORF">TFLO_520</name>
</gene>
<reference evidence="12 15" key="1">
    <citation type="submission" date="2016-02" db="EMBL/GenBank/DDBJ databases">
        <authorList>
            <person name="Strepis N."/>
        </authorList>
    </citation>
    <scope>NUCLEOTIDE SEQUENCE [LARGE SCALE GENOMIC DNA]</scope>
    <source>
        <strain evidence="12">Trichococcus flocculiformis</strain>
    </source>
</reference>
<dbReference type="Pfam" id="PF00483">
    <property type="entry name" value="NTP_transferase"/>
    <property type="match status" value="1"/>
</dbReference>
<evidence type="ECO:0000313" key="17">
    <source>
        <dbReference type="Proteomes" id="UP000589373"/>
    </source>
</evidence>
<dbReference type="PROSITE" id="PS00810">
    <property type="entry name" value="ADP_GLC_PYROPHOSPH_3"/>
    <property type="match status" value="1"/>
</dbReference>
<dbReference type="InterPro" id="IPR029044">
    <property type="entry name" value="Nucleotide-diphossugar_trans"/>
</dbReference>
<protein>
    <recommendedName>
        <fullName evidence="9">Glucose-1-phosphate adenylyltransferase</fullName>
        <ecNumber evidence="9">2.7.7.27</ecNumber>
    </recommendedName>
    <alternativeName>
        <fullName evidence="9">ADP-glucose pyrophosphorylase</fullName>
        <shortName evidence="9">ADPGlc PPase</shortName>
    </alternativeName>
    <alternativeName>
        <fullName evidence="9">ADP-glucose synthase</fullName>
    </alternativeName>
</protein>
<dbReference type="EMBL" id="FOQC01000005">
    <property type="protein sequence ID" value="SFH60641.1"/>
    <property type="molecule type" value="Genomic_DNA"/>
</dbReference>
<evidence type="ECO:0000313" key="12">
    <source>
        <dbReference type="EMBL" id="CZQ84421.1"/>
    </source>
</evidence>
<feature type="domain" description="Glucose-1-phosphate adenylyltransferase/Bifunctional protein GlmU-like C-terminal hexapeptide" evidence="11">
    <location>
        <begin position="289"/>
        <end position="364"/>
    </location>
</feature>
<evidence type="ECO:0000313" key="14">
    <source>
        <dbReference type="EMBL" id="SFH60641.1"/>
    </source>
</evidence>
<comment type="similarity">
    <text evidence="1 9">Belongs to the bacterial/plant glucose-1-phosphate adenylyltransferase family.</text>
</comment>
<feature type="domain" description="Nucleotidyl transferase" evidence="10">
    <location>
        <begin position="7"/>
        <end position="259"/>
    </location>
</feature>
<dbReference type="CDD" id="cd04651">
    <property type="entry name" value="LbH_G1P_AT_C"/>
    <property type="match status" value="1"/>
</dbReference>
<dbReference type="Gene3D" id="2.160.10.10">
    <property type="entry name" value="Hexapeptide repeat proteins"/>
    <property type="match status" value="1"/>
</dbReference>
<evidence type="ECO:0000256" key="6">
    <source>
        <dbReference type="ARBA" id="ARBA00022840"/>
    </source>
</evidence>
<dbReference type="SUPFAM" id="SSF53448">
    <property type="entry name" value="Nucleotide-diphospho-sugar transferases"/>
    <property type="match status" value="1"/>
</dbReference>
<keyword evidence="7 9" id="KW-0320">Glycogen biosynthesis</keyword>
<evidence type="ECO:0000256" key="7">
    <source>
        <dbReference type="ARBA" id="ARBA00023056"/>
    </source>
</evidence>
<dbReference type="InterPro" id="IPR005836">
    <property type="entry name" value="ADP_Glu_pyroP_CS"/>
</dbReference>
<reference evidence="13 17" key="3">
    <citation type="journal article" date="2020" name="Biotechnol. Biofuels">
        <title>New insights from the biogas microbiome by comprehensive genome-resolved metagenomics of nearly 1600 species originating from multiple anaerobic digesters.</title>
        <authorList>
            <person name="Campanaro S."/>
            <person name="Treu L."/>
            <person name="Rodriguez-R L.M."/>
            <person name="Kovalovszki A."/>
            <person name="Ziels R.M."/>
            <person name="Maus I."/>
            <person name="Zhu X."/>
            <person name="Kougias P.G."/>
            <person name="Basile A."/>
            <person name="Luo G."/>
            <person name="Schluter A."/>
            <person name="Konstantinidis K.T."/>
            <person name="Angelidaki I."/>
        </authorList>
    </citation>
    <scope>NUCLEOTIDE SEQUENCE [LARGE SCALE GENOMIC DNA]</scope>
    <source>
        <strain evidence="13">AS07pgkLD_105</strain>
    </source>
</reference>
<evidence type="ECO:0000256" key="5">
    <source>
        <dbReference type="ARBA" id="ARBA00022741"/>
    </source>
</evidence>
<evidence type="ECO:0000256" key="3">
    <source>
        <dbReference type="ARBA" id="ARBA00022679"/>
    </source>
</evidence>
<evidence type="ECO:0000259" key="10">
    <source>
        <dbReference type="Pfam" id="PF00483"/>
    </source>
</evidence>
<dbReference type="InterPro" id="IPR011004">
    <property type="entry name" value="Trimer_LpxA-like_sf"/>
</dbReference>
<dbReference type="NCBIfam" id="TIGR02091">
    <property type="entry name" value="glgC"/>
    <property type="match status" value="1"/>
</dbReference>
<sequence length="382" mass="42425">MKNQMVAMILAGGQGTRLGKLTRETAKPAVPFGGKYRIIDFALSNCANSGINKVGVVTQYQPLELNEHIGNGESWGLNGGNGGATILQPYSSADGEKWFKGTAHAIYQNIAYIDRYNPEYVLVLSGDHIYKMDYSHMLDFHKANHASLTVGVIPVPMEEAPRFGIMNTDQTNRIIEFDEKPKEPKSNLASMGIYIFNWQVLRKYLVEDQAKQREMEDFGKNVIPAYLENGENCFAYAFDGYWKDVGTIESLWEANMEFLDPNHILNIRDEEWRIYSKNPVSPPQFLTETSNVTDSMIVDGCYVAGEITHSILSQNVRVGNGSVVRDSLIMANVTIGENVTIEHAIIGENAKIADNANVIGKNGEIEVVGYAEVIGGLKDEDE</sequence>
<dbReference type="PANTHER" id="PTHR43523">
    <property type="entry name" value="GLUCOSE-1-PHOSPHATE ADENYLYLTRANSFERASE-RELATED"/>
    <property type="match status" value="1"/>
</dbReference>
<evidence type="ECO:0000313" key="15">
    <source>
        <dbReference type="Proteomes" id="UP000195947"/>
    </source>
</evidence>
<keyword evidence="2 9" id="KW-0321">Glycogen metabolism</keyword>
<dbReference type="PROSITE" id="PS00809">
    <property type="entry name" value="ADP_GLC_PYROPHOSPH_2"/>
    <property type="match status" value="1"/>
</dbReference>
<dbReference type="Proteomes" id="UP000199686">
    <property type="component" value="Unassembled WGS sequence"/>
</dbReference>
<comment type="caution">
    <text evidence="9">Lacks conserved residue(s) required for the propagation of feature annotation.</text>
</comment>
<dbReference type="EC" id="2.7.7.27" evidence="9"/>
<reference evidence="14 16" key="2">
    <citation type="submission" date="2016-10" db="EMBL/GenBank/DDBJ databases">
        <authorList>
            <person name="Varghese N."/>
            <person name="Submissions S."/>
        </authorList>
    </citation>
    <scope>NUCLEOTIDE SEQUENCE [LARGE SCALE GENOMIC DNA]</scope>
    <source>
        <strain evidence="14 16">DSM 2094</strain>
    </source>
</reference>
<comment type="subunit">
    <text evidence="9">Homotetramer.</text>
</comment>
<dbReference type="AlphaFoldDB" id="A0A143YDQ7"/>
<dbReference type="GO" id="GO:0005524">
    <property type="term" value="F:ATP binding"/>
    <property type="evidence" value="ECO:0007669"/>
    <property type="project" value="UniProtKB-KW"/>
</dbReference>